<organism evidence="9 10">
    <name type="scientific">Sphagnum jensenii</name>
    <dbReference type="NCBI Taxonomy" id="128206"/>
    <lineage>
        <taxon>Eukaryota</taxon>
        <taxon>Viridiplantae</taxon>
        <taxon>Streptophyta</taxon>
        <taxon>Embryophyta</taxon>
        <taxon>Bryophyta</taxon>
        <taxon>Sphagnophytina</taxon>
        <taxon>Sphagnopsida</taxon>
        <taxon>Sphagnales</taxon>
        <taxon>Sphagnaceae</taxon>
        <taxon>Sphagnum</taxon>
    </lineage>
</organism>
<gene>
    <name evidence="9" type="ORF">CSSPJE1EN1_LOCUS18209</name>
</gene>
<dbReference type="InterPro" id="IPR021109">
    <property type="entry name" value="Peptidase_aspartic_dom_sf"/>
</dbReference>
<dbReference type="InterPro" id="IPR033121">
    <property type="entry name" value="PEPTIDASE_A1"/>
</dbReference>
<dbReference type="InterPro" id="IPR051708">
    <property type="entry name" value="Plant_Aspart_Prot_A1"/>
</dbReference>
<keyword evidence="3 6" id="KW-0064">Aspartyl protease</keyword>
<dbReference type="InterPro" id="IPR001461">
    <property type="entry name" value="Aspartic_peptidase_A1"/>
</dbReference>
<dbReference type="SUPFAM" id="SSF50630">
    <property type="entry name" value="Acid proteases"/>
    <property type="match status" value="1"/>
</dbReference>
<dbReference type="PROSITE" id="PS00141">
    <property type="entry name" value="ASP_PROTEASE"/>
    <property type="match status" value="1"/>
</dbReference>
<dbReference type="CDD" id="cd05476">
    <property type="entry name" value="pepsin_A_like_plant"/>
    <property type="match status" value="1"/>
</dbReference>
<evidence type="ECO:0000256" key="6">
    <source>
        <dbReference type="RuleBase" id="RU000454"/>
    </source>
</evidence>
<feature type="domain" description="Peptidase A1" evidence="8">
    <location>
        <begin position="259"/>
        <end position="641"/>
    </location>
</feature>
<dbReference type="EMBL" id="OZ020100">
    <property type="protein sequence ID" value="CAK9272731.1"/>
    <property type="molecule type" value="Genomic_DNA"/>
</dbReference>
<evidence type="ECO:0000259" key="8">
    <source>
        <dbReference type="PROSITE" id="PS51767"/>
    </source>
</evidence>
<dbReference type="Pfam" id="PF14543">
    <property type="entry name" value="TAXi_N"/>
    <property type="match status" value="1"/>
</dbReference>
<dbReference type="InterPro" id="IPR032799">
    <property type="entry name" value="TAXi_C"/>
</dbReference>
<name>A0ABP0X2Q7_9BRYO</name>
<evidence type="ECO:0000256" key="5">
    <source>
        <dbReference type="ARBA" id="ARBA00023180"/>
    </source>
</evidence>
<evidence type="ECO:0000256" key="1">
    <source>
        <dbReference type="ARBA" id="ARBA00007447"/>
    </source>
</evidence>
<evidence type="ECO:0000313" key="9">
    <source>
        <dbReference type="EMBL" id="CAK9272731.1"/>
    </source>
</evidence>
<reference evidence="9" key="1">
    <citation type="submission" date="2024-02" db="EMBL/GenBank/DDBJ databases">
        <authorList>
            <consortium name="ELIXIR-Norway"/>
            <consortium name="Elixir Norway"/>
        </authorList>
    </citation>
    <scope>NUCLEOTIDE SEQUENCE</scope>
</reference>
<dbReference type="Gene3D" id="2.40.70.10">
    <property type="entry name" value="Acid Proteases"/>
    <property type="match status" value="2"/>
</dbReference>
<dbReference type="PANTHER" id="PTHR47967">
    <property type="entry name" value="OS07G0603500 PROTEIN-RELATED"/>
    <property type="match status" value="1"/>
</dbReference>
<keyword evidence="2 6" id="KW-0645">Protease</keyword>
<evidence type="ECO:0000256" key="3">
    <source>
        <dbReference type="ARBA" id="ARBA00022750"/>
    </source>
</evidence>
<dbReference type="PROSITE" id="PS51767">
    <property type="entry name" value="PEPTIDASE_A1"/>
    <property type="match status" value="1"/>
</dbReference>
<feature type="transmembrane region" description="Helical" evidence="7">
    <location>
        <begin position="34"/>
        <end position="54"/>
    </location>
</feature>
<dbReference type="InterPro" id="IPR034161">
    <property type="entry name" value="Pepsin-like_plant"/>
</dbReference>
<keyword evidence="5" id="KW-0325">Glycoprotein</keyword>
<proteinExistence type="inferred from homology"/>
<keyword evidence="7" id="KW-1133">Transmembrane helix</keyword>
<accession>A0ABP0X2Q7</accession>
<dbReference type="Pfam" id="PF14541">
    <property type="entry name" value="TAXi_C"/>
    <property type="match status" value="1"/>
</dbReference>
<keyword evidence="4 6" id="KW-0378">Hydrolase</keyword>
<evidence type="ECO:0000313" key="10">
    <source>
        <dbReference type="Proteomes" id="UP001497444"/>
    </source>
</evidence>
<dbReference type="InterPro" id="IPR001969">
    <property type="entry name" value="Aspartic_peptidase_AS"/>
</dbReference>
<keyword evidence="7" id="KW-0812">Transmembrane</keyword>
<dbReference type="PANTHER" id="PTHR47967:SF46">
    <property type="entry name" value="ASPARTIC PROTEINASE NEPENTHESIN-1"/>
    <property type="match status" value="1"/>
</dbReference>
<evidence type="ECO:0000256" key="2">
    <source>
        <dbReference type="ARBA" id="ARBA00022670"/>
    </source>
</evidence>
<dbReference type="InterPro" id="IPR032861">
    <property type="entry name" value="TAXi_N"/>
</dbReference>
<protein>
    <recommendedName>
        <fullName evidence="8">Peptidase A1 domain-containing protein</fullName>
    </recommendedName>
</protein>
<comment type="similarity">
    <text evidence="1 6">Belongs to the peptidase A1 family.</text>
</comment>
<dbReference type="PRINTS" id="PR00792">
    <property type="entry name" value="PEPSIN"/>
</dbReference>
<sequence length="650" mass="68991">METSSLSMSCRSSRSTGVAGGASCRAVLYSRIKWTVLAVCLLVCFLCVGVLLLVPEDVCGTFVKSSRRADFVDSRRWSRSFSWRPKLWRENKLLQVQVRDHHHAESSSEEYIWGMRGRHSAGRSSSNGRATAAAAATGGAAIRIKLVHRNSPESPFRKEYSTRGKAWEDAREMDVVRLAGFRKRILAQADDNNWRNVAATAAASSGSNAAAPGAGGVAEAPASMATIQNPNAGGSTEPAAMNSFQTSLVSGSTLGSGQYFVSFSIGTPAQSFFLVADTGSDLIWVQCAPCTQCYPQKDPLYSPSNSSSFVPVPCFSSECNLVPATPGFPCDAETYPGACAYVYQYADSSTTKGVFAFETATLQKSSSSSSSSPSSSSSIVHIQNVAFGCGTDNQVSFQGADGVLGLGQGPLSFTSQIGYAYGDVFSYCLVSYLEPVSVSSSLLFGGDGGGGSGGLFANHSSSQLQYTPILSNPRSGTLYYVGIQEVSVAGSVLDIPSSAWNFDLLGDGGTTIDSGTTLTYFVPAAYSVILTAFKQVLLQEFPEVTLETTTAQTFDLCVNVSAAAADSSSVQPYPEFRIRFQNEADFSPPPENYLVDVAPDVKCLALQGLQSDSFGFNTIGNLLQQNFLVVYDRQSSRIGFARSHCAAAAD</sequence>
<dbReference type="Proteomes" id="UP001497444">
    <property type="component" value="Chromosome 5"/>
</dbReference>
<evidence type="ECO:0000256" key="7">
    <source>
        <dbReference type="SAM" id="Phobius"/>
    </source>
</evidence>
<keyword evidence="7" id="KW-0472">Membrane</keyword>
<keyword evidence="10" id="KW-1185">Reference proteome</keyword>
<evidence type="ECO:0000256" key="4">
    <source>
        <dbReference type="ARBA" id="ARBA00022801"/>
    </source>
</evidence>